<feature type="domain" description="DRBM" evidence="16">
    <location>
        <begin position="3"/>
        <end position="71"/>
    </location>
</feature>
<dbReference type="PROSITE" id="PS50137">
    <property type="entry name" value="DS_RBD"/>
    <property type="match status" value="2"/>
</dbReference>
<dbReference type="CDD" id="cd19854">
    <property type="entry name" value="DSRM_DHX9_rpt1"/>
    <property type="match status" value="1"/>
</dbReference>
<dbReference type="SUPFAM" id="SSF52540">
    <property type="entry name" value="P-loop containing nucleoside triphosphate hydrolases"/>
    <property type="match status" value="1"/>
</dbReference>
<dbReference type="PROSITE" id="PS51192">
    <property type="entry name" value="HELICASE_ATP_BIND_1"/>
    <property type="match status" value="1"/>
</dbReference>
<keyword evidence="4" id="KW-0805">Transcription regulation</keyword>
<dbReference type="Gene3D" id="3.30.160.20">
    <property type="match status" value="2"/>
</dbReference>
<dbReference type="Proteomes" id="UP000565785">
    <property type="component" value="Unassembled WGS sequence"/>
</dbReference>
<dbReference type="FunFam" id="3.30.160.20:FF:000028">
    <property type="entry name" value="ATP-dependent RNA helicase A"/>
    <property type="match status" value="1"/>
</dbReference>
<dbReference type="Gene3D" id="1.20.120.1080">
    <property type="match status" value="1"/>
</dbReference>
<evidence type="ECO:0000256" key="14">
    <source>
        <dbReference type="PROSITE-ProRule" id="PRU00266"/>
    </source>
</evidence>
<evidence type="ECO:0000256" key="2">
    <source>
        <dbReference type="ARBA" id="ARBA00008792"/>
    </source>
</evidence>
<dbReference type="GO" id="GO:0043138">
    <property type="term" value="F:3'-5' DNA helicase activity"/>
    <property type="evidence" value="ECO:0007669"/>
    <property type="project" value="TreeGrafter"/>
</dbReference>
<dbReference type="FunFam" id="3.40.50.300:FF:000677">
    <property type="entry name" value="ATP-dependent RNA helicase A"/>
    <property type="match status" value="1"/>
</dbReference>
<evidence type="ECO:0000256" key="7">
    <source>
        <dbReference type="ARBA" id="ARBA00022801"/>
    </source>
</evidence>
<evidence type="ECO:0000256" key="13">
    <source>
        <dbReference type="ARBA" id="ARBA00047984"/>
    </source>
</evidence>
<dbReference type="InterPro" id="IPR014720">
    <property type="entry name" value="dsRBD_dom"/>
</dbReference>
<dbReference type="SUPFAM" id="SSF54768">
    <property type="entry name" value="dsRNA-binding domain-like"/>
    <property type="match status" value="2"/>
</dbReference>
<dbReference type="PROSITE" id="PS00690">
    <property type="entry name" value="DEAH_ATP_HELICASE"/>
    <property type="match status" value="1"/>
</dbReference>
<dbReference type="GO" id="GO:0045944">
    <property type="term" value="P:positive regulation of transcription by RNA polymerase II"/>
    <property type="evidence" value="ECO:0007669"/>
    <property type="project" value="TreeGrafter"/>
</dbReference>
<evidence type="ECO:0000313" key="20">
    <source>
        <dbReference type="Proteomes" id="UP000565785"/>
    </source>
</evidence>
<reference evidence="19 20" key="1">
    <citation type="submission" date="2019-09" db="EMBL/GenBank/DDBJ databases">
        <title>Bird 10,000 Genomes (B10K) Project - Family phase.</title>
        <authorList>
            <person name="Zhang G."/>
        </authorList>
    </citation>
    <scope>NUCLEOTIDE SEQUENCE [LARGE SCALE GENOMIC DNA]</scope>
    <source>
        <strain evidence="19">B10K-DU-002-35</strain>
        <tissue evidence="19">Muscle</tissue>
    </source>
</reference>
<feature type="non-terminal residue" evidence="19">
    <location>
        <position position="1"/>
    </location>
</feature>
<dbReference type="InterPro" id="IPR011545">
    <property type="entry name" value="DEAD/DEAH_box_helicase_dom"/>
</dbReference>
<dbReference type="EC" id="3.6.4.13" evidence="3"/>
<dbReference type="Pfam" id="PF00270">
    <property type="entry name" value="DEAD"/>
    <property type="match status" value="1"/>
</dbReference>
<evidence type="ECO:0000256" key="8">
    <source>
        <dbReference type="ARBA" id="ARBA00022806"/>
    </source>
</evidence>
<keyword evidence="7" id="KW-0378">Hydrolase</keyword>
<keyword evidence="5" id="KW-0677">Repeat</keyword>
<feature type="domain" description="Helicase ATP-binding" evidence="17">
    <location>
        <begin position="390"/>
        <end position="556"/>
    </location>
</feature>
<dbReference type="FunFam" id="3.30.160.20:FF:000026">
    <property type="entry name" value="ATP-dependent RNA helicase A"/>
    <property type="match status" value="1"/>
</dbReference>
<dbReference type="GO" id="GO:1990904">
    <property type="term" value="C:ribonucleoprotein complex"/>
    <property type="evidence" value="ECO:0007669"/>
    <property type="project" value="TreeGrafter"/>
</dbReference>
<evidence type="ECO:0000256" key="1">
    <source>
        <dbReference type="ARBA" id="ARBA00004123"/>
    </source>
</evidence>
<keyword evidence="10" id="KW-0539">Nucleus</keyword>
<dbReference type="InterPro" id="IPR044447">
    <property type="entry name" value="DHX9_DEXHc"/>
</dbReference>
<dbReference type="CDD" id="cd17972">
    <property type="entry name" value="DEXHc_DHX9"/>
    <property type="match status" value="1"/>
</dbReference>
<dbReference type="GO" id="GO:0003724">
    <property type="term" value="F:RNA helicase activity"/>
    <property type="evidence" value="ECO:0007669"/>
    <property type="project" value="UniProtKB-EC"/>
</dbReference>
<dbReference type="GO" id="GO:0003725">
    <property type="term" value="F:double-stranded RNA binding"/>
    <property type="evidence" value="ECO:0007669"/>
    <property type="project" value="InterPro"/>
</dbReference>
<dbReference type="SMART" id="SM00358">
    <property type="entry name" value="DSRM"/>
    <property type="match status" value="2"/>
</dbReference>
<evidence type="ECO:0000256" key="11">
    <source>
        <dbReference type="ARBA" id="ARBA00031576"/>
    </source>
</evidence>
<evidence type="ECO:0000256" key="9">
    <source>
        <dbReference type="ARBA" id="ARBA00022840"/>
    </source>
</evidence>
<comment type="catalytic activity">
    <reaction evidence="13">
        <text>ATP + H2O = ADP + phosphate + H(+)</text>
        <dbReference type="Rhea" id="RHEA:13065"/>
        <dbReference type="ChEBI" id="CHEBI:15377"/>
        <dbReference type="ChEBI" id="CHEBI:15378"/>
        <dbReference type="ChEBI" id="CHEBI:30616"/>
        <dbReference type="ChEBI" id="CHEBI:43474"/>
        <dbReference type="ChEBI" id="CHEBI:456216"/>
        <dbReference type="EC" id="3.6.4.13"/>
    </reaction>
</comment>
<feature type="domain" description="DRBM" evidence="16">
    <location>
        <begin position="174"/>
        <end position="246"/>
    </location>
</feature>
<dbReference type="FunFam" id="3.40.50.300:FF:000284">
    <property type="entry name" value="probable ATP-dependent RNA helicase YTHDC2"/>
    <property type="match status" value="1"/>
</dbReference>
<dbReference type="InterPro" id="IPR044445">
    <property type="entry name" value="DHX9_DSRM_1"/>
</dbReference>
<sequence>MGDVKNFLYAWCGKRKVTPIYEIRNGGGRSRQTFMCEVRVEGFNYVGMGNSTNKKDAQSNAARDFVNYLVRVNEMKKEEVPAFKVTGDTPDGHEALRDVTGSSSTLGGPLPPHLLIQNEIGAAPGNFSTNEVPWDRGANLKDYYSRREEQEGQATSGSEVELNAELHGNWTLENAKARLNQFFQKEKIQEEYKYTEMGPDHNRSFIAEMNIYVKQLGRRIFGREHGSNKKLAAQSCALSLVRQLYHLGVIEPYSGQTKKKESMEPYEVSVSPDLENQLQKTVRELSLEIVPLPEGNESPVLINVGKLAHFEPSQRQSRMEVIPWSPPHSNWNPWTGCNIDEGPLANLTPEQISMDLKNDFMYRLEQDEELQRIQQERDTLPVKSFENEILDAVRHNSVVVIRGATGCGKTTQVPQYILDEYIRTDRAAECNIVVTQPRRISAVSVAERVSYERGEQPGQSCGYSVRFESVLPRPHASMMFCTVGVLLRKVEAGIRGISHVIVDEIHERDINTDFLLVVLRDVIQAFPEIRVILMSATIDTSMFCEYFFNCPIIEVFGRTYPVQEYFLEDCIQMTQFVPPPKEKKKKEKDEENGEDEDTNCNLICSDEYGPETRNSMAQLSERETSFELIEALLTYIKTLNIPGAVLVFLPGWNLIYTMQKHLEMNPRFGSNQYRILPLHSQIPLEEQRRVFDPVPPGVTKVILSTSIAETSITINDVVYVIDSCKQKVKLFTAHNNMTNYATVWASKTNLEQRKGRAGRVRAGFCFHLCSRARFERLQTHMTPEMFRTPLHEIALSIKLLRLGGIGQFLSKAIEPPPLDAVIEAERTLKELDALDSNEELTPLGRILAKLPIE</sequence>
<dbReference type="PROSITE" id="PS51194">
    <property type="entry name" value="HELICASE_CTER"/>
    <property type="match status" value="1"/>
</dbReference>
<evidence type="ECO:0000256" key="5">
    <source>
        <dbReference type="ARBA" id="ARBA00022737"/>
    </source>
</evidence>
<dbReference type="GO" id="GO:0016887">
    <property type="term" value="F:ATP hydrolysis activity"/>
    <property type="evidence" value="ECO:0007669"/>
    <property type="project" value="TreeGrafter"/>
</dbReference>
<keyword evidence="4" id="KW-0806">Transcription termination</keyword>
<dbReference type="AlphaFoldDB" id="A0A7L1NM25"/>
<evidence type="ECO:0000256" key="10">
    <source>
        <dbReference type="ARBA" id="ARBA00023242"/>
    </source>
</evidence>
<comment type="caution">
    <text evidence="19">The sequence shown here is derived from an EMBL/GenBank/DDBJ whole genome shotgun (WGS) entry which is preliminary data.</text>
</comment>
<evidence type="ECO:0000256" key="15">
    <source>
        <dbReference type="SAM" id="MobiDB-lite"/>
    </source>
</evidence>
<keyword evidence="9" id="KW-0067">ATP-binding</keyword>
<evidence type="ECO:0000259" key="16">
    <source>
        <dbReference type="PROSITE" id="PS50137"/>
    </source>
</evidence>
<dbReference type="GO" id="GO:0005730">
    <property type="term" value="C:nucleolus"/>
    <property type="evidence" value="ECO:0007669"/>
    <property type="project" value="TreeGrafter"/>
</dbReference>
<dbReference type="Pfam" id="PF00035">
    <property type="entry name" value="dsrm"/>
    <property type="match status" value="2"/>
</dbReference>
<dbReference type="Pfam" id="PF04408">
    <property type="entry name" value="WHD_HA2"/>
    <property type="match status" value="1"/>
</dbReference>
<dbReference type="InterPro" id="IPR027417">
    <property type="entry name" value="P-loop_NTPase"/>
</dbReference>
<comment type="similarity">
    <text evidence="2">Belongs to the DEAD box helicase family. DEAH subfamily.</text>
</comment>
<dbReference type="SMART" id="SM00490">
    <property type="entry name" value="HELICc"/>
    <property type="match status" value="1"/>
</dbReference>
<keyword evidence="8 19" id="KW-0347">Helicase</keyword>
<dbReference type="GO" id="GO:0050684">
    <property type="term" value="P:regulation of mRNA processing"/>
    <property type="evidence" value="ECO:0007669"/>
    <property type="project" value="TreeGrafter"/>
</dbReference>
<evidence type="ECO:0000256" key="4">
    <source>
        <dbReference type="ARBA" id="ARBA00022472"/>
    </source>
</evidence>
<comment type="subcellular location">
    <subcellularLocation>
        <location evidence="1">Nucleus</location>
    </subcellularLocation>
</comment>
<dbReference type="CDD" id="cd18791">
    <property type="entry name" value="SF2_C_RHA"/>
    <property type="match status" value="1"/>
</dbReference>
<dbReference type="InterPro" id="IPR014001">
    <property type="entry name" value="Helicase_ATP-bd"/>
</dbReference>
<dbReference type="CDD" id="cd19855">
    <property type="entry name" value="DSRM_DHX9_rpt2"/>
    <property type="match status" value="1"/>
</dbReference>
<dbReference type="Gene3D" id="3.40.50.300">
    <property type="entry name" value="P-loop containing nucleotide triphosphate hydrolases"/>
    <property type="match status" value="2"/>
</dbReference>
<evidence type="ECO:0000259" key="17">
    <source>
        <dbReference type="PROSITE" id="PS51192"/>
    </source>
</evidence>
<evidence type="ECO:0000256" key="3">
    <source>
        <dbReference type="ARBA" id="ARBA00012552"/>
    </source>
</evidence>
<dbReference type="SMART" id="SM00487">
    <property type="entry name" value="DEXDc"/>
    <property type="match status" value="1"/>
</dbReference>
<gene>
    <name evidence="19" type="primary">Dhx9_1</name>
    <name evidence="19" type="ORF">RHICYA_R11193</name>
</gene>
<feature type="region of interest" description="Disordered" evidence="15">
    <location>
        <begin position="580"/>
        <end position="603"/>
    </location>
</feature>
<organism evidence="19 20">
    <name type="scientific">Rhinopomastus cyanomelas</name>
    <name type="common">Common scimitarbill</name>
    <dbReference type="NCBI Taxonomy" id="113115"/>
    <lineage>
        <taxon>Eukaryota</taxon>
        <taxon>Metazoa</taxon>
        <taxon>Chordata</taxon>
        <taxon>Craniata</taxon>
        <taxon>Vertebrata</taxon>
        <taxon>Euteleostomi</taxon>
        <taxon>Archelosauria</taxon>
        <taxon>Archosauria</taxon>
        <taxon>Dinosauria</taxon>
        <taxon>Saurischia</taxon>
        <taxon>Theropoda</taxon>
        <taxon>Coelurosauria</taxon>
        <taxon>Aves</taxon>
        <taxon>Neognathae</taxon>
        <taxon>Neoaves</taxon>
        <taxon>Telluraves</taxon>
        <taxon>Coraciimorphae</taxon>
        <taxon>Bucerotiformes</taxon>
        <taxon>Rhinopomastidae</taxon>
        <taxon>Rhinopomastus</taxon>
    </lineage>
</organism>
<dbReference type="InterPro" id="IPR002464">
    <property type="entry name" value="DNA/RNA_helicase_DEAH_CS"/>
</dbReference>
<feature type="domain" description="Helicase C-terminal" evidence="18">
    <location>
        <begin position="628"/>
        <end position="801"/>
    </location>
</feature>
<dbReference type="GO" id="GO:0033679">
    <property type="term" value="F:3'-5' DNA/RNA helicase activity"/>
    <property type="evidence" value="ECO:0007669"/>
    <property type="project" value="InterPro"/>
</dbReference>
<keyword evidence="20" id="KW-1185">Reference proteome</keyword>
<evidence type="ECO:0000256" key="12">
    <source>
        <dbReference type="ARBA" id="ARBA00033216"/>
    </source>
</evidence>
<keyword evidence="6" id="KW-0547">Nucleotide-binding</keyword>
<evidence type="ECO:0000256" key="6">
    <source>
        <dbReference type="ARBA" id="ARBA00022741"/>
    </source>
</evidence>
<feature type="non-terminal residue" evidence="19">
    <location>
        <position position="853"/>
    </location>
</feature>
<keyword evidence="4" id="KW-0804">Transcription</keyword>
<dbReference type="Pfam" id="PF00271">
    <property type="entry name" value="Helicase_C"/>
    <property type="match status" value="1"/>
</dbReference>
<dbReference type="InterPro" id="IPR048333">
    <property type="entry name" value="HA2_WH"/>
</dbReference>
<evidence type="ECO:0000313" key="19">
    <source>
        <dbReference type="EMBL" id="NXO00620.1"/>
    </source>
</evidence>
<dbReference type="GO" id="GO:0006353">
    <property type="term" value="P:DNA-templated transcription termination"/>
    <property type="evidence" value="ECO:0007669"/>
    <property type="project" value="UniProtKB-KW"/>
</dbReference>
<dbReference type="PANTHER" id="PTHR18934:SF119">
    <property type="entry name" value="ATP-DEPENDENT RNA HELICASE A"/>
    <property type="match status" value="1"/>
</dbReference>
<dbReference type="OrthoDB" id="5600252at2759"/>
<dbReference type="GO" id="GO:0005524">
    <property type="term" value="F:ATP binding"/>
    <property type="evidence" value="ECO:0007669"/>
    <property type="project" value="UniProtKB-KW"/>
</dbReference>
<protein>
    <recommendedName>
        <fullName evidence="3">RNA helicase</fullName>
        <ecNumber evidence="3">3.6.4.13</ecNumber>
    </recommendedName>
    <alternativeName>
        <fullName evidence="11">DEAH box protein 9</fullName>
    </alternativeName>
    <alternativeName>
        <fullName evidence="12">Nuclear DNA helicase II</fullName>
    </alternativeName>
</protein>
<keyword evidence="14" id="KW-0694">RNA-binding</keyword>
<accession>A0A7L1NM25</accession>
<dbReference type="PANTHER" id="PTHR18934">
    <property type="entry name" value="ATP-DEPENDENT RNA HELICASE"/>
    <property type="match status" value="1"/>
</dbReference>
<dbReference type="InterPro" id="IPR001650">
    <property type="entry name" value="Helicase_C-like"/>
</dbReference>
<dbReference type="EMBL" id="VXBP01007388">
    <property type="protein sequence ID" value="NXO00620.1"/>
    <property type="molecule type" value="Genomic_DNA"/>
</dbReference>
<proteinExistence type="inferred from homology"/>
<name>A0A7L1NM25_RHICY</name>
<dbReference type="InterPro" id="IPR044446">
    <property type="entry name" value="DHX9_DSRM_2"/>
</dbReference>
<evidence type="ECO:0000259" key="18">
    <source>
        <dbReference type="PROSITE" id="PS51194"/>
    </source>
</evidence>